<accession>E1RHK4</accession>
<keyword evidence="2" id="KW-1185">Reference proteome</keyword>
<sequence>MVITDDCGQLFTIEGLVAGLIMLSAAFIVADSITIYTPGDAHIPDMQLEQLGSDALLMLDTANNYSEKSTLRTVAEMVDNGGTDAYDAGILFKDAFENELARGSGTSEIVDSIRYNATVYYRDIGSNSVMSYALGDSGTGESQPIGSEVSRQPEISTGRLIMVEDSSGLDRIYRVEVRLWRE</sequence>
<dbReference type="Pfam" id="PF23959">
    <property type="entry name" value="DUF7288"/>
    <property type="match status" value="1"/>
</dbReference>
<dbReference type="eggNOG" id="arCOG04652">
    <property type="taxonomic scope" value="Archaea"/>
</dbReference>
<dbReference type="EMBL" id="CP002117">
    <property type="protein sequence ID" value="ADN35313.1"/>
    <property type="molecule type" value="Genomic_DNA"/>
</dbReference>
<evidence type="ECO:0000313" key="2">
    <source>
        <dbReference type="Proteomes" id="UP000006565"/>
    </source>
</evidence>
<dbReference type="RefSeq" id="WP_013328491.1">
    <property type="nucleotide sequence ID" value="NC_014507.1"/>
</dbReference>
<dbReference type="KEGG" id="mpi:Mpet_0539"/>
<name>E1RHK4_METP4</name>
<dbReference type="HOGENOM" id="CLU_1599020_0_0_2"/>
<protein>
    <submittedName>
        <fullName evidence="1">Uncharacterized protein</fullName>
    </submittedName>
</protein>
<organism evidence="1 2">
    <name type="scientific">Methanolacinia petrolearia (strain DSM 11571 / OCM 486 / SEBR 4847)</name>
    <name type="common">Methanoplanus petrolearius</name>
    <dbReference type="NCBI Taxonomy" id="679926"/>
    <lineage>
        <taxon>Archaea</taxon>
        <taxon>Methanobacteriati</taxon>
        <taxon>Methanobacteriota</taxon>
        <taxon>Stenosarchaea group</taxon>
        <taxon>Methanomicrobia</taxon>
        <taxon>Methanomicrobiales</taxon>
        <taxon>Methanomicrobiaceae</taxon>
        <taxon>Methanolacinia</taxon>
    </lineage>
</organism>
<proteinExistence type="predicted"/>
<evidence type="ECO:0000313" key="1">
    <source>
        <dbReference type="EMBL" id="ADN35313.1"/>
    </source>
</evidence>
<dbReference type="GeneID" id="9742987"/>
<dbReference type="Proteomes" id="UP000006565">
    <property type="component" value="Chromosome"/>
</dbReference>
<dbReference type="AlphaFoldDB" id="E1RHK4"/>
<dbReference type="STRING" id="679926.Mpet_0539"/>
<dbReference type="InterPro" id="IPR055712">
    <property type="entry name" value="DUF7288"/>
</dbReference>
<gene>
    <name evidence="1" type="ordered locus">Mpet_0539</name>
</gene>
<reference evidence="1 2" key="1">
    <citation type="journal article" date="2010" name="Stand. Genomic Sci.">
        <title>Complete genome sequence of Methanoplanus petrolearius type strain (SEBR 4847).</title>
        <authorList>
            <person name="Brambilla E."/>
            <person name="Djao O.D."/>
            <person name="Daligault H."/>
            <person name="Lapidus A."/>
            <person name="Lucas S."/>
            <person name="Hammon N."/>
            <person name="Nolan M."/>
            <person name="Tice H."/>
            <person name="Cheng J.F."/>
            <person name="Han C."/>
            <person name="Tapia R."/>
            <person name="Goodwin L."/>
            <person name="Pitluck S."/>
            <person name="Liolios K."/>
            <person name="Ivanova N."/>
            <person name="Mavromatis K."/>
            <person name="Mikhailova N."/>
            <person name="Pati A."/>
            <person name="Chen A."/>
            <person name="Palaniappan K."/>
            <person name="Land M."/>
            <person name="Hauser L."/>
            <person name="Chang Y.J."/>
            <person name="Jeffries C.D."/>
            <person name="Rohde M."/>
            <person name="Spring S."/>
            <person name="Sikorski J."/>
            <person name="Goker M."/>
            <person name="Woyke T."/>
            <person name="Bristow J."/>
            <person name="Eisen J.A."/>
            <person name="Markowitz V."/>
            <person name="Hugenholtz P."/>
            <person name="Kyrpides N.C."/>
            <person name="Klenk H.P."/>
        </authorList>
    </citation>
    <scope>NUCLEOTIDE SEQUENCE [LARGE SCALE GENOMIC DNA]</scope>
    <source>
        <strain evidence="2">DSM 11571 / OCM 486 / SEBR 4847</strain>
    </source>
</reference>
<dbReference type="OrthoDB" id="324613at2157"/>